<dbReference type="OrthoDB" id="10057854at2759"/>
<accession>A0A4Y2BWU6</accession>
<dbReference type="EMBL" id="BGPR01000122">
    <property type="protein sequence ID" value="GBL96652.1"/>
    <property type="molecule type" value="Genomic_DNA"/>
</dbReference>
<gene>
    <name evidence="2" type="ORF">AVEN_207813_1</name>
</gene>
<feature type="region of interest" description="Disordered" evidence="1">
    <location>
        <begin position="58"/>
        <end position="146"/>
    </location>
</feature>
<name>A0A4Y2BWU6_ARAVE</name>
<comment type="caution">
    <text evidence="2">The sequence shown here is derived from an EMBL/GenBank/DDBJ whole genome shotgun (WGS) entry which is preliminary data.</text>
</comment>
<feature type="compositionally biased region" description="Basic and acidic residues" evidence="1">
    <location>
        <begin position="115"/>
        <end position="128"/>
    </location>
</feature>
<keyword evidence="3" id="KW-1185">Reference proteome</keyword>
<proteinExistence type="predicted"/>
<dbReference type="AlphaFoldDB" id="A0A4Y2BWU6"/>
<sequence length="146" mass="16867">MRCSPRPPTLPDTAAPPIPSGGHLDDRSVYDPETAFRLCVKMKICCHQDMLRMLKKRGMKQGMPVDGSAIKRERRVAETDEERSRLSIHGTTCLTEEEETEEPSNSRLSDMAQRGQEKEPKKTEEQRNRRLRYGQRSQSREEPKKQ</sequence>
<protein>
    <submittedName>
        <fullName evidence="2">Uncharacterized protein</fullName>
    </submittedName>
</protein>
<evidence type="ECO:0000313" key="3">
    <source>
        <dbReference type="Proteomes" id="UP000499080"/>
    </source>
</evidence>
<feature type="compositionally biased region" description="Pro residues" evidence="1">
    <location>
        <begin position="1"/>
        <end position="19"/>
    </location>
</feature>
<dbReference type="Proteomes" id="UP000499080">
    <property type="component" value="Unassembled WGS sequence"/>
</dbReference>
<evidence type="ECO:0000256" key="1">
    <source>
        <dbReference type="SAM" id="MobiDB-lite"/>
    </source>
</evidence>
<evidence type="ECO:0000313" key="2">
    <source>
        <dbReference type="EMBL" id="GBL96652.1"/>
    </source>
</evidence>
<feature type="compositionally biased region" description="Basic and acidic residues" evidence="1">
    <location>
        <begin position="69"/>
        <end position="85"/>
    </location>
</feature>
<reference evidence="2 3" key="1">
    <citation type="journal article" date="2019" name="Sci. Rep.">
        <title>Orb-weaving spider Araneus ventricosus genome elucidates the spidroin gene catalogue.</title>
        <authorList>
            <person name="Kono N."/>
            <person name="Nakamura H."/>
            <person name="Ohtoshi R."/>
            <person name="Moran D.A.P."/>
            <person name="Shinohara A."/>
            <person name="Yoshida Y."/>
            <person name="Fujiwara M."/>
            <person name="Mori M."/>
            <person name="Tomita M."/>
            <person name="Arakawa K."/>
        </authorList>
    </citation>
    <scope>NUCLEOTIDE SEQUENCE [LARGE SCALE GENOMIC DNA]</scope>
</reference>
<organism evidence="2 3">
    <name type="scientific">Araneus ventricosus</name>
    <name type="common">Orbweaver spider</name>
    <name type="synonym">Epeira ventricosa</name>
    <dbReference type="NCBI Taxonomy" id="182803"/>
    <lineage>
        <taxon>Eukaryota</taxon>
        <taxon>Metazoa</taxon>
        <taxon>Ecdysozoa</taxon>
        <taxon>Arthropoda</taxon>
        <taxon>Chelicerata</taxon>
        <taxon>Arachnida</taxon>
        <taxon>Araneae</taxon>
        <taxon>Araneomorphae</taxon>
        <taxon>Entelegynae</taxon>
        <taxon>Araneoidea</taxon>
        <taxon>Araneidae</taxon>
        <taxon>Araneus</taxon>
    </lineage>
</organism>
<feature type="region of interest" description="Disordered" evidence="1">
    <location>
        <begin position="1"/>
        <end position="27"/>
    </location>
</feature>